<dbReference type="GO" id="GO:0007015">
    <property type="term" value="P:actin filament organization"/>
    <property type="evidence" value="ECO:0007669"/>
    <property type="project" value="TreeGrafter"/>
</dbReference>
<dbReference type="GeneID" id="17285641"/>
<evidence type="ECO:0000256" key="6">
    <source>
        <dbReference type="PROSITE-ProRule" id="PRU00782"/>
    </source>
</evidence>
<name>A0A0D3KX85_EMIH1</name>
<dbReference type="STRING" id="2903.R1FMU6"/>
<dbReference type="InterPro" id="IPR027417">
    <property type="entry name" value="P-loop_NTPase"/>
</dbReference>
<keyword evidence="5 6" id="KW-0009">Actin-binding</keyword>
<dbReference type="PROSITE" id="PS51456">
    <property type="entry name" value="MYOSIN_MOTOR"/>
    <property type="match status" value="1"/>
</dbReference>
<dbReference type="PANTHER" id="PTHR13140">
    <property type="entry name" value="MYOSIN"/>
    <property type="match status" value="1"/>
</dbReference>
<dbReference type="OMA" id="IFFRENM"/>
<keyword evidence="9" id="KW-1185">Reference proteome</keyword>
<feature type="binding site" evidence="6">
    <location>
        <begin position="146"/>
        <end position="153"/>
    </location>
    <ligand>
        <name>ATP</name>
        <dbReference type="ChEBI" id="CHEBI:30616"/>
    </ligand>
</feature>
<proteinExistence type="inferred from homology"/>
<dbReference type="RefSeq" id="XP_005792799.1">
    <property type="nucleotide sequence ID" value="XM_005792742.1"/>
</dbReference>
<keyword evidence="2 6" id="KW-0067">ATP-binding</keyword>
<keyword evidence="1 6" id="KW-0547">Nucleotide-binding</keyword>
<dbReference type="SMART" id="SM00242">
    <property type="entry name" value="MYSc"/>
    <property type="match status" value="1"/>
</dbReference>
<dbReference type="InterPro" id="IPR036961">
    <property type="entry name" value="Kinesin_motor_dom_sf"/>
</dbReference>
<dbReference type="EnsemblProtists" id="EOD40370">
    <property type="protein sequence ID" value="EOD40370"/>
    <property type="gene ID" value="EMIHUDRAFT_51153"/>
</dbReference>
<dbReference type="Gene3D" id="1.20.58.530">
    <property type="match status" value="1"/>
</dbReference>
<evidence type="ECO:0000313" key="8">
    <source>
        <dbReference type="EnsemblProtists" id="EOD40370"/>
    </source>
</evidence>
<keyword evidence="4 6" id="KW-0505">Motor protein</keyword>
<organism evidence="8 9">
    <name type="scientific">Emiliania huxleyi (strain CCMP1516)</name>
    <dbReference type="NCBI Taxonomy" id="280463"/>
    <lineage>
        <taxon>Eukaryota</taxon>
        <taxon>Haptista</taxon>
        <taxon>Haptophyta</taxon>
        <taxon>Prymnesiophyceae</taxon>
        <taxon>Isochrysidales</taxon>
        <taxon>Noelaerhabdaceae</taxon>
        <taxon>Emiliania</taxon>
    </lineage>
</organism>
<evidence type="ECO:0000256" key="2">
    <source>
        <dbReference type="ARBA" id="ARBA00022840"/>
    </source>
</evidence>
<dbReference type="Gene3D" id="1.20.120.720">
    <property type="entry name" value="Myosin VI head, motor domain, U50 subdomain"/>
    <property type="match status" value="1"/>
</dbReference>
<dbReference type="PRINTS" id="PR00193">
    <property type="entry name" value="MYOSINHEAVY"/>
</dbReference>
<evidence type="ECO:0000313" key="9">
    <source>
        <dbReference type="Proteomes" id="UP000013827"/>
    </source>
</evidence>
<dbReference type="GO" id="GO:0051015">
    <property type="term" value="F:actin filament binding"/>
    <property type="evidence" value="ECO:0007669"/>
    <property type="project" value="TreeGrafter"/>
</dbReference>
<dbReference type="Gene3D" id="1.10.10.820">
    <property type="match status" value="1"/>
</dbReference>
<dbReference type="Pfam" id="PF00063">
    <property type="entry name" value="Myosin_head"/>
    <property type="match status" value="1"/>
</dbReference>
<dbReference type="PANTHER" id="PTHR13140:SF845">
    <property type="entry name" value="MYOSIN-LIKE PROTEIN"/>
    <property type="match status" value="1"/>
</dbReference>
<dbReference type="PaxDb" id="2903-EOD40370"/>
<reference evidence="9" key="1">
    <citation type="journal article" date="2013" name="Nature">
        <title>Pan genome of the phytoplankton Emiliania underpins its global distribution.</title>
        <authorList>
            <person name="Read B.A."/>
            <person name="Kegel J."/>
            <person name="Klute M.J."/>
            <person name="Kuo A."/>
            <person name="Lefebvre S.C."/>
            <person name="Maumus F."/>
            <person name="Mayer C."/>
            <person name="Miller J."/>
            <person name="Monier A."/>
            <person name="Salamov A."/>
            <person name="Young J."/>
            <person name="Aguilar M."/>
            <person name="Claverie J.M."/>
            <person name="Frickenhaus S."/>
            <person name="Gonzalez K."/>
            <person name="Herman E.K."/>
            <person name="Lin Y.C."/>
            <person name="Napier J."/>
            <person name="Ogata H."/>
            <person name="Sarno A.F."/>
            <person name="Shmutz J."/>
            <person name="Schroeder D."/>
            <person name="de Vargas C."/>
            <person name="Verret F."/>
            <person name="von Dassow P."/>
            <person name="Valentin K."/>
            <person name="Van de Peer Y."/>
            <person name="Wheeler G."/>
            <person name="Dacks J.B."/>
            <person name="Delwiche C.F."/>
            <person name="Dyhrman S.T."/>
            <person name="Glockner G."/>
            <person name="John U."/>
            <person name="Richards T."/>
            <person name="Worden A.Z."/>
            <person name="Zhang X."/>
            <person name="Grigoriev I.V."/>
            <person name="Allen A.E."/>
            <person name="Bidle K."/>
            <person name="Borodovsky M."/>
            <person name="Bowler C."/>
            <person name="Brownlee C."/>
            <person name="Cock J.M."/>
            <person name="Elias M."/>
            <person name="Gladyshev V.N."/>
            <person name="Groth M."/>
            <person name="Guda C."/>
            <person name="Hadaegh A."/>
            <person name="Iglesias-Rodriguez M.D."/>
            <person name="Jenkins J."/>
            <person name="Jones B.M."/>
            <person name="Lawson T."/>
            <person name="Leese F."/>
            <person name="Lindquist E."/>
            <person name="Lobanov A."/>
            <person name="Lomsadze A."/>
            <person name="Malik S.B."/>
            <person name="Marsh M.E."/>
            <person name="Mackinder L."/>
            <person name="Mock T."/>
            <person name="Mueller-Roeber B."/>
            <person name="Pagarete A."/>
            <person name="Parker M."/>
            <person name="Probert I."/>
            <person name="Quesneville H."/>
            <person name="Raines C."/>
            <person name="Rensing S.A."/>
            <person name="Riano-Pachon D.M."/>
            <person name="Richier S."/>
            <person name="Rokitta S."/>
            <person name="Shiraiwa Y."/>
            <person name="Soanes D.M."/>
            <person name="van der Giezen M."/>
            <person name="Wahlund T.M."/>
            <person name="Williams B."/>
            <person name="Wilson W."/>
            <person name="Wolfe G."/>
            <person name="Wurch L.L."/>
        </authorList>
    </citation>
    <scope>NUCLEOTIDE SEQUENCE</scope>
</reference>
<reference evidence="8" key="2">
    <citation type="submission" date="2024-10" db="UniProtKB">
        <authorList>
            <consortium name="EnsemblProtists"/>
        </authorList>
    </citation>
    <scope>IDENTIFICATION</scope>
</reference>
<dbReference type="AlphaFoldDB" id="A0A0D3KX85"/>
<evidence type="ECO:0000256" key="1">
    <source>
        <dbReference type="ARBA" id="ARBA00022741"/>
    </source>
</evidence>
<dbReference type="eggNOG" id="KOG0160">
    <property type="taxonomic scope" value="Eukaryota"/>
</dbReference>
<dbReference type="SUPFAM" id="SSF52540">
    <property type="entry name" value="P-loop containing nucleoside triphosphate hydrolases"/>
    <property type="match status" value="1"/>
</dbReference>
<evidence type="ECO:0000259" key="7">
    <source>
        <dbReference type="PROSITE" id="PS51456"/>
    </source>
</evidence>
<evidence type="ECO:0000256" key="4">
    <source>
        <dbReference type="ARBA" id="ARBA00023175"/>
    </source>
</evidence>
<sequence length="716" mass="77908">ESVDDAFVLGRVVKVTPLQVTLQMANNEKRSVPVAEVMPAGNWTPSEESPDLCSLPALNEATVLAALQHRNRRGEVYTWVANLLISTNPCRPREDLYGQSIMQPFATGEIGKAPPHLYAVGEAAYRGATADSVLYPRTQQAIIVSGESGAGKSVAVKLLSEYLAWRAACTLHPAAEKPSEWVEEIGRVLLACRPALEALGNARTARNRNSSRFCKFVSIGMCGGSFDSVSISTYLLERSRVVHHDPAVERNFHVFESMLLGMSDQERREAALPHATVSEYAYLGGRRSAPPTGTSRLEAESRLADLRASLDAIGVKGDAQRGVFTLLGAVLCLGNVSFVEDDSGREGACIKDSAMLEAAAAALGVPAAPLKRYLTTRPVNGHATLAAATQTVESPLAKLLSPTEAARCRDSLAKAIYGNLFHWLVRRMNRALAADCIGLLDIFGFESFDTNSFEQLCINYANEQLHQLFVHTVFTDERAIHIAEGVPFPRLDLPDASSCIAAIAERPNGILWLLDSSTRLFGAREESFFLSANKEAARTKGAASARVLPVPRRLRAEEAFVIRHFAGDVTYKAGGAVGSTSPTWLDKNNSSLVSELHQIMLTSTSPLVVDIFGEAADRRRDSLAHVRSVARDFVCNLDELMGVLRASRLHFVRCVKPNCQLQPDAFSPSTVLRQLRCAGTHEAVQVMKLAYTSRVRYESLFGMISAVLPAGFDQRT</sequence>
<dbReference type="Proteomes" id="UP000013827">
    <property type="component" value="Unassembled WGS sequence"/>
</dbReference>
<dbReference type="GO" id="GO:0005524">
    <property type="term" value="F:ATP binding"/>
    <property type="evidence" value="ECO:0007669"/>
    <property type="project" value="UniProtKB-UniRule"/>
</dbReference>
<dbReference type="InterPro" id="IPR001609">
    <property type="entry name" value="Myosin_head_motor_dom-like"/>
</dbReference>
<dbReference type="GO" id="GO:0016459">
    <property type="term" value="C:myosin complex"/>
    <property type="evidence" value="ECO:0007669"/>
    <property type="project" value="UniProtKB-KW"/>
</dbReference>
<dbReference type="GO" id="GO:0016020">
    <property type="term" value="C:membrane"/>
    <property type="evidence" value="ECO:0007669"/>
    <property type="project" value="TreeGrafter"/>
</dbReference>
<keyword evidence="3 6" id="KW-0518">Myosin</keyword>
<comment type="similarity">
    <text evidence="6">Belongs to the TRAFAC class myosin-kinesin ATPase superfamily. Myosin family.</text>
</comment>
<protein>
    <recommendedName>
        <fullName evidence="7">Myosin motor domain-containing protein</fullName>
    </recommendedName>
</protein>
<feature type="domain" description="Myosin motor" evidence="7">
    <location>
        <begin position="47"/>
        <end position="716"/>
    </location>
</feature>
<dbReference type="Gene3D" id="3.40.850.10">
    <property type="entry name" value="Kinesin motor domain"/>
    <property type="match status" value="1"/>
</dbReference>
<dbReference type="CDD" id="cd00124">
    <property type="entry name" value="MYSc"/>
    <property type="match status" value="1"/>
</dbReference>
<evidence type="ECO:0000256" key="3">
    <source>
        <dbReference type="ARBA" id="ARBA00023123"/>
    </source>
</evidence>
<dbReference type="KEGG" id="ehx:EMIHUDRAFT_51153"/>
<dbReference type="GO" id="GO:0005737">
    <property type="term" value="C:cytoplasm"/>
    <property type="evidence" value="ECO:0007669"/>
    <property type="project" value="TreeGrafter"/>
</dbReference>
<dbReference type="HOGENOM" id="CLU_000192_7_5_1"/>
<feature type="region of interest" description="Actin-binding" evidence="6">
    <location>
        <begin position="637"/>
        <end position="659"/>
    </location>
</feature>
<dbReference type="GO" id="GO:0000146">
    <property type="term" value="F:microfilament motor activity"/>
    <property type="evidence" value="ECO:0007669"/>
    <property type="project" value="TreeGrafter"/>
</dbReference>
<accession>A0A0D3KX85</accession>
<evidence type="ECO:0000256" key="5">
    <source>
        <dbReference type="ARBA" id="ARBA00023203"/>
    </source>
</evidence>